<dbReference type="Proteomes" id="UP001420932">
    <property type="component" value="Unassembled WGS sequence"/>
</dbReference>
<proteinExistence type="predicted"/>
<evidence type="ECO:0000313" key="1">
    <source>
        <dbReference type="EMBL" id="KAK9161864.1"/>
    </source>
</evidence>
<sequence length="64" mass="6935">MSKRPPVASSEDTAVFDVSVKTSSLQLQYSVRCFISSQIGQMPSAIFVQPASGLHHLSPPSSQW</sequence>
<keyword evidence="2" id="KW-1185">Reference proteome</keyword>
<dbReference type="EMBL" id="JBBNAF010000003">
    <property type="protein sequence ID" value="KAK9161864.1"/>
    <property type="molecule type" value="Genomic_DNA"/>
</dbReference>
<name>A0AAP0L3Q8_9MAGN</name>
<dbReference type="AlphaFoldDB" id="A0AAP0L3Q8"/>
<comment type="caution">
    <text evidence="1">The sequence shown here is derived from an EMBL/GenBank/DDBJ whole genome shotgun (WGS) entry which is preliminary data.</text>
</comment>
<reference evidence="1 2" key="1">
    <citation type="submission" date="2024-01" db="EMBL/GenBank/DDBJ databases">
        <title>Genome assemblies of Stephania.</title>
        <authorList>
            <person name="Yang L."/>
        </authorList>
    </citation>
    <scope>NUCLEOTIDE SEQUENCE [LARGE SCALE GENOMIC DNA]</scope>
    <source>
        <strain evidence="1">YNDBR</strain>
        <tissue evidence="1">Leaf</tissue>
    </source>
</reference>
<protein>
    <submittedName>
        <fullName evidence="1">Uncharacterized protein</fullName>
    </submittedName>
</protein>
<gene>
    <name evidence="1" type="ORF">Syun_008205</name>
</gene>
<accession>A0AAP0L3Q8</accession>
<organism evidence="1 2">
    <name type="scientific">Stephania yunnanensis</name>
    <dbReference type="NCBI Taxonomy" id="152371"/>
    <lineage>
        <taxon>Eukaryota</taxon>
        <taxon>Viridiplantae</taxon>
        <taxon>Streptophyta</taxon>
        <taxon>Embryophyta</taxon>
        <taxon>Tracheophyta</taxon>
        <taxon>Spermatophyta</taxon>
        <taxon>Magnoliopsida</taxon>
        <taxon>Ranunculales</taxon>
        <taxon>Menispermaceae</taxon>
        <taxon>Menispermoideae</taxon>
        <taxon>Cissampelideae</taxon>
        <taxon>Stephania</taxon>
    </lineage>
</organism>
<evidence type="ECO:0000313" key="2">
    <source>
        <dbReference type="Proteomes" id="UP001420932"/>
    </source>
</evidence>